<keyword evidence="3 4" id="KW-0663">Pyridoxal phosphate</keyword>
<dbReference type="Pfam" id="PF22580">
    <property type="entry name" value="KYNU_C"/>
    <property type="match status" value="1"/>
</dbReference>
<accession>A0A7D5Y5L5</accession>
<dbReference type="Gene3D" id="3.90.1150.10">
    <property type="entry name" value="Aspartate Aminotransferase, domain 1"/>
    <property type="match status" value="1"/>
</dbReference>
<dbReference type="InterPro" id="IPR015421">
    <property type="entry name" value="PyrdxlP-dep_Trfase_major"/>
</dbReference>
<dbReference type="UniPathway" id="UPA00334">
    <property type="reaction ID" value="UER00455"/>
</dbReference>
<comment type="subunit">
    <text evidence="4 6">Homodimer.</text>
</comment>
<comment type="caution">
    <text evidence="4">Lacks conserved residue(s) required for the propagation of feature annotation.</text>
</comment>
<proteinExistence type="inferred from homology"/>
<dbReference type="GO" id="GO:0005737">
    <property type="term" value="C:cytoplasm"/>
    <property type="evidence" value="ECO:0007669"/>
    <property type="project" value="UniProtKB-UniRule"/>
</dbReference>
<dbReference type="GO" id="GO:0019441">
    <property type="term" value="P:L-tryptophan catabolic process to kynurenine"/>
    <property type="evidence" value="ECO:0007669"/>
    <property type="project" value="TreeGrafter"/>
</dbReference>
<dbReference type="EMBL" id="CP058905">
    <property type="protein sequence ID" value="QLJ97572.1"/>
    <property type="molecule type" value="Genomic_DNA"/>
</dbReference>
<dbReference type="InterPro" id="IPR010111">
    <property type="entry name" value="Kynureninase"/>
</dbReference>
<keyword evidence="2 4" id="KW-0378">Hydrolase</keyword>
<dbReference type="GO" id="GO:0019805">
    <property type="term" value="P:quinolinate biosynthetic process"/>
    <property type="evidence" value="ECO:0007669"/>
    <property type="project" value="UniProtKB-UniRule"/>
</dbReference>
<evidence type="ECO:0000256" key="1">
    <source>
        <dbReference type="ARBA" id="ARBA00022642"/>
    </source>
</evidence>
<evidence type="ECO:0000256" key="6">
    <source>
        <dbReference type="PIRNR" id="PIRNR038800"/>
    </source>
</evidence>
<dbReference type="PANTHER" id="PTHR14084:SF0">
    <property type="entry name" value="KYNURENINASE"/>
    <property type="match status" value="1"/>
</dbReference>
<feature type="binding site" evidence="4">
    <location>
        <position position="301"/>
    </location>
    <ligand>
        <name>pyridoxal 5'-phosphate</name>
        <dbReference type="ChEBI" id="CHEBI:597326"/>
    </ligand>
</feature>
<evidence type="ECO:0000256" key="3">
    <source>
        <dbReference type="ARBA" id="ARBA00022898"/>
    </source>
</evidence>
<dbReference type="GO" id="GO:0097053">
    <property type="term" value="P:L-kynurenine catabolic process"/>
    <property type="evidence" value="ECO:0007669"/>
    <property type="project" value="UniProtKB-UniRule"/>
</dbReference>
<comment type="similarity">
    <text evidence="4 6">Belongs to the kynureninase family.</text>
</comment>
<feature type="binding site" evidence="4">
    <location>
        <position position="217"/>
    </location>
    <ligand>
        <name>pyridoxal 5'-phosphate</name>
        <dbReference type="ChEBI" id="CHEBI:597326"/>
    </ligand>
</feature>
<dbReference type="GO" id="GO:0030429">
    <property type="term" value="F:kynureninase activity"/>
    <property type="evidence" value="ECO:0007669"/>
    <property type="project" value="UniProtKB-UniRule"/>
</dbReference>
<feature type="binding site" evidence="4">
    <location>
        <position position="242"/>
    </location>
    <ligand>
        <name>pyridoxal 5'-phosphate</name>
        <dbReference type="ChEBI" id="CHEBI:597326"/>
    </ligand>
</feature>
<dbReference type="AlphaFoldDB" id="A0A7D5Y5L5"/>
<dbReference type="Gene3D" id="3.40.640.10">
    <property type="entry name" value="Type I PLP-dependent aspartate aminotransferase-like (Major domain)"/>
    <property type="match status" value="1"/>
</dbReference>
<dbReference type="FunFam" id="3.40.640.10:FF:000031">
    <property type="entry name" value="Kynureninase"/>
    <property type="match status" value="1"/>
</dbReference>
<feature type="binding site" evidence="4">
    <location>
        <position position="104"/>
    </location>
    <ligand>
        <name>pyridoxal 5'-phosphate</name>
        <dbReference type="ChEBI" id="CHEBI:597326"/>
    </ligand>
</feature>
<comment type="catalytic activity">
    <reaction evidence="6">
        <text>3-hydroxy-L-kynurenine + H2O = 3-hydroxyanthranilate + L-alanine + H(+)</text>
        <dbReference type="Rhea" id="RHEA:25143"/>
        <dbReference type="ChEBI" id="CHEBI:15377"/>
        <dbReference type="ChEBI" id="CHEBI:15378"/>
        <dbReference type="ChEBI" id="CHEBI:36559"/>
        <dbReference type="ChEBI" id="CHEBI:57972"/>
        <dbReference type="ChEBI" id="CHEBI:58125"/>
        <dbReference type="EC" id="3.7.1.3"/>
    </reaction>
</comment>
<feature type="binding site" evidence="4">
    <location>
        <position position="220"/>
    </location>
    <ligand>
        <name>pyridoxal 5'-phosphate</name>
        <dbReference type="ChEBI" id="CHEBI:597326"/>
    </ligand>
</feature>
<comment type="cofactor">
    <cofactor evidence="4 6">
        <name>pyridoxal 5'-phosphate</name>
        <dbReference type="ChEBI" id="CHEBI:597326"/>
    </cofactor>
</comment>
<dbReference type="NCBIfam" id="TIGR01814">
    <property type="entry name" value="kynureninase"/>
    <property type="match status" value="1"/>
</dbReference>
<dbReference type="PIRSF" id="PIRSF038800">
    <property type="entry name" value="KYNU"/>
    <property type="match status" value="1"/>
</dbReference>
<feature type="region of interest" description="Disordered" evidence="7">
    <location>
        <begin position="1"/>
        <end position="20"/>
    </location>
</feature>
<dbReference type="EC" id="3.7.1.3" evidence="4 5"/>
<sequence>MTAAESEAHRLDKADPGHRHLFHVPPADGGRYPQAAYLAGNSLGLQPRATRAELLADLDAWGRLGVEGHLEAERPWLAYHELLTGPVARLVGARPTEAVVMNSLTVNLHLLMVSFYRPAGRRTRIVIEDSAFPSDSYAVRSQARFHGLDPDATVLRLRPRPGEDALRTADVVDLLAAEGDTIALVLLGGVNYLTGELLDIPAITAAGRAAGAVVGWDLAHAAGNVPLALHDWGVDFAAWCSYKYLNSGPGALAGVFVHERHLGRADLPRFEGWWSTEAATRFEMAPTSRLPATVEAWQVSNPPILAMGPVRTSLELFDAVGMPALRERSVRLTGYLERLLDEVTTDRPLRVVTPRDPARRGCQLSVRIETGSASELTKRLRHEHGVIADAREPDVVRFAPVPLYSTYHDCWRVADALAATVAEVTR</sequence>
<dbReference type="GO" id="GO:0009435">
    <property type="term" value="P:NAD+ biosynthetic process"/>
    <property type="evidence" value="ECO:0007669"/>
    <property type="project" value="UniProtKB-UniRule"/>
</dbReference>
<feature type="binding site" evidence="4">
    <location>
        <begin position="132"/>
        <end position="135"/>
    </location>
    <ligand>
        <name>pyridoxal 5'-phosphate</name>
        <dbReference type="ChEBI" id="CHEBI:597326"/>
    </ligand>
</feature>
<comment type="pathway">
    <text evidence="4 6">Amino-acid degradation; L-kynurenine degradation; L-alanine and anthranilate from L-kynurenine: step 1/1.</text>
</comment>
<protein>
    <recommendedName>
        <fullName evidence="4 5">Kynureninase</fullName>
        <ecNumber evidence="4 5">3.7.1.3</ecNumber>
    </recommendedName>
    <alternativeName>
        <fullName evidence="4">L-kynurenine hydrolase</fullName>
    </alternativeName>
</protein>
<comment type="catalytic activity">
    <reaction evidence="4 6">
        <text>L-kynurenine + H2O = anthranilate + L-alanine + H(+)</text>
        <dbReference type="Rhea" id="RHEA:16813"/>
        <dbReference type="ChEBI" id="CHEBI:15377"/>
        <dbReference type="ChEBI" id="CHEBI:15378"/>
        <dbReference type="ChEBI" id="CHEBI:16567"/>
        <dbReference type="ChEBI" id="CHEBI:57959"/>
        <dbReference type="ChEBI" id="CHEBI:57972"/>
        <dbReference type="EC" id="3.7.1.3"/>
    </reaction>
</comment>
<dbReference type="SUPFAM" id="SSF53383">
    <property type="entry name" value="PLP-dependent transferases"/>
    <property type="match status" value="1"/>
</dbReference>
<comment type="function">
    <text evidence="4 6">Catalyzes the cleavage of L-kynurenine (L-Kyn) and L-3-hydroxykynurenine (L-3OHKyn) into anthranilic acid (AA) and 3-hydroxyanthranilic acid (3-OHAA), respectively.</text>
</comment>
<organism evidence="8">
    <name type="scientific">Micromonospora carbonacea</name>
    <dbReference type="NCBI Taxonomy" id="47853"/>
    <lineage>
        <taxon>Bacteria</taxon>
        <taxon>Bacillati</taxon>
        <taxon>Actinomycetota</taxon>
        <taxon>Actinomycetes</taxon>
        <taxon>Micromonosporales</taxon>
        <taxon>Micromonosporaceae</taxon>
        <taxon>Micromonospora</taxon>
    </lineage>
</organism>
<feature type="modified residue" description="N6-(pyridoxal phosphate)lysine" evidence="4">
    <location>
        <position position="243"/>
    </location>
</feature>
<dbReference type="UniPathway" id="UPA00253">
    <property type="reaction ID" value="UER00329"/>
</dbReference>
<dbReference type="PANTHER" id="PTHR14084">
    <property type="entry name" value="KYNURENINASE"/>
    <property type="match status" value="1"/>
</dbReference>
<keyword evidence="1 4" id="KW-0662">Pyridine nucleotide biosynthesis</keyword>
<dbReference type="InterPro" id="IPR015424">
    <property type="entry name" value="PyrdxlP-dep_Trfase"/>
</dbReference>
<feature type="compositionally biased region" description="Basic and acidic residues" evidence="7">
    <location>
        <begin position="1"/>
        <end position="18"/>
    </location>
</feature>
<reference evidence="8" key="1">
    <citation type="submission" date="2020-08" db="EMBL/GenBank/DDBJ databases">
        <title>A bifunctional nitrone conjugated secondary metabolite targeting the ribosome.</title>
        <authorList>
            <person name="Limbrick E.M."/>
            <person name="Graf M."/>
            <person name="Derewacz D.K."/>
            <person name="Nguyen F."/>
            <person name="Spraggins J.M."/>
            <person name="Wieland M."/>
            <person name="Ynigez-Gutierrez A.E."/>
            <person name="Reisman B.J."/>
            <person name="Zinshteyn B."/>
            <person name="McCulloch K."/>
            <person name="Iverson T.M."/>
            <person name="Green R."/>
            <person name="Wilson D.N."/>
            <person name="Bachmann B.O."/>
        </authorList>
    </citation>
    <scope>NUCLEOTIDE SEQUENCE</scope>
    <source>
        <strain evidence="8">Africana</strain>
    </source>
</reference>
<evidence type="ECO:0000256" key="2">
    <source>
        <dbReference type="ARBA" id="ARBA00022801"/>
    </source>
</evidence>
<dbReference type="GO" id="GO:0030170">
    <property type="term" value="F:pyridoxal phosphate binding"/>
    <property type="evidence" value="ECO:0007669"/>
    <property type="project" value="UniProtKB-UniRule"/>
</dbReference>
<dbReference type="GO" id="GO:0043420">
    <property type="term" value="P:anthranilate metabolic process"/>
    <property type="evidence" value="ECO:0007669"/>
    <property type="project" value="TreeGrafter"/>
</dbReference>
<evidence type="ECO:0000256" key="7">
    <source>
        <dbReference type="SAM" id="MobiDB-lite"/>
    </source>
</evidence>
<dbReference type="HAMAP" id="MF_01970">
    <property type="entry name" value="Kynureninase"/>
    <property type="match status" value="1"/>
</dbReference>
<comment type="pathway">
    <text evidence="4 6">Cofactor biosynthesis; NAD(+) biosynthesis; quinolinate from L-kynurenine: step 2/3.</text>
</comment>
<evidence type="ECO:0000313" key="8">
    <source>
        <dbReference type="EMBL" id="QLJ97572.1"/>
    </source>
</evidence>
<feature type="binding site" evidence="4">
    <location>
        <position position="105"/>
    </location>
    <ligand>
        <name>pyridoxal 5'-phosphate</name>
        <dbReference type="ChEBI" id="CHEBI:597326"/>
    </ligand>
</feature>
<evidence type="ECO:0000256" key="5">
    <source>
        <dbReference type="NCBIfam" id="TIGR01814"/>
    </source>
</evidence>
<name>A0A7D5Y5L5_9ACTN</name>
<feature type="binding site" evidence="4">
    <location>
        <position position="273"/>
    </location>
    <ligand>
        <name>pyridoxal 5'-phosphate</name>
        <dbReference type="ChEBI" id="CHEBI:597326"/>
    </ligand>
</feature>
<gene>
    <name evidence="4 8" type="primary">kynU</name>
    <name evidence="8" type="ORF">HZU44_22690</name>
</gene>
<dbReference type="InterPro" id="IPR015422">
    <property type="entry name" value="PyrdxlP-dep_Trfase_small"/>
</dbReference>
<evidence type="ECO:0000256" key="4">
    <source>
        <dbReference type="HAMAP-Rule" id="MF_01970"/>
    </source>
</evidence>